<keyword evidence="2" id="KW-1185">Reference proteome</keyword>
<dbReference type="OrthoDB" id="2871936at2"/>
<dbReference type="KEGG" id="bwh:A9C19_08440"/>
<protein>
    <submittedName>
        <fullName evidence="1">Uncharacterized protein</fullName>
    </submittedName>
</protein>
<reference evidence="1 2" key="1">
    <citation type="journal article" date="2016" name="Sci. Rep.">
        <title>Complete genome sequence and transcriptomic analysis of a novel marine strain Bacillus weihaiensis reveals the mechanism of brown algae degradation.</title>
        <authorList>
            <person name="Zhu Y."/>
            <person name="Chen P."/>
            <person name="Bao Y."/>
            <person name="Men Y."/>
            <person name="Zeng Y."/>
            <person name="Yang J."/>
            <person name="Sun J."/>
            <person name="Sun Y."/>
        </authorList>
    </citation>
    <scope>NUCLEOTIDE SEQUENCE [LARGE SCALE GENOMIC DNA]</scope>
    <source>
        <strain evidence="1 2">Alg07</strain>
    </source>
</reference>
<accession>A0A1L3MR27</accession>
<dbReference type="EMBL" id="CP016020">
    <property type="protein sequence ID" value="APH04771.1"/>
    <property type="molecule type" value="Genomic_DNA"/>
</dbReference>
<dbReference type="STRING" id="1547283.A9C19_08440"/>
<dbReference type="AlphaFoldDB" id="A0A1L3MR27"/>
<sequence>MIFYACVSSDKELLKSYKGIEVSVLGQPSEIVARFESYDPLEDYHNFVSWAEGVGEDNVGYCDSLKRYAEEYKKVSKEDSVKMISMIYGSHDIC</sequence>
<name>A0A1L3MR27_9BACI</name>
<evidence type="ECO:0000313" key="1">
    <source>
        <dbReference type="EMBL" id="APH04771.1"/>
    </source>
</evidence>
<organism evidence="1 2">
    <name type="scientific">Bacillus weihaiensis</name>
    <dbReference type="NCBI Taxonomy" id="1547283"/>
    <lineage>
        <taxon>Bacteria</taxon>
        <taxon>Bacillati</taxon>
        <taxon>Bacillota</taxon>
        <taxon>Bacilli</taxon>
        <taxon>Bacillales</taxon>
        <taxon>Bacillaceae</taxon>
        <taxon>Bacillus</taxon>
    </lineage>
</organism>
<gene>
    <name evidence="1" type="ORF">A9C19_08440</name>
</gene>
<evidence type="ECO:0000313" key="2">
    <source>
        <dbReference type="Proteomes" id="UP000181936"/>
    </source>
</evidence>
<dbReference type="RefSeq" id="WP_072579564.1">
    <property type="nucleotide sequence ID" value="NZ_CP016020.1"/>
</dbReference>
<dbReference type="Proteomes" id="UP000181936">
    <property type="component" value="Chromosome"/>
</dbReference>
<proteinExistence type="predicted"/>